<dbReference type="AlphaFoldDB" id="E1Y902"/>
<sequence length="70" mass="8060">MPAWRINSHRQKEFTGGNDNWEMAAETAANCTFFVPDDEDEQIADDPISCYNCRKRRWTSESIVCMLLSG</sequence>
<protein>
    <submittedName>
        <fullName evidence="1">Uncharacterized protein</fullName>
    </submittedName>
</protein>
<evidence type="ECO:0000313" key="1">
    <source>
        <dbReference type="EMBL" id="CBX27046.1"/>
    </source>
</evidence>
<reference evidence="1" key="1">
    <citation type="journal article" date="2011" name="Environ. Microbiol.">
        <title>Genomic insights into the metabolic potential of the polycyclic aromatic hydrocarbon degrading sulfate-reducing Deltaproteobacterium N47.</title>
        <authorList>
            <person name="Bergmann F."/>
            <person name="Selesi D."/>
            <person name="Weinmaier T."/>
            <person name="Tischler P."/>
            <person name="Rattei T."/>
            <person name="Meckenstock R.U."/>
        </authorList>
    </citation>
    <scope>NUCLEOTIDE SEQUENCE</scope>
</reference>
<proteinExistence type="predicted"/>
<gene>
    <name evidence="1" type="ORF">N47_A10750</name>
</gene>
<organism evidence="1">
    <name type="scientific">uncultured Desulfobacterium sp</name>
    <dbReference type="NCBI Taxonomy" id="201089"/>
    <lineage>
        <taxon>Bacteria</taxon>
        <taxon>Pseudomonadati</taxon>
        <taxon>Thermodesulfobacteriota</taxon>
        <taxon>Desulfobacteria</taxon>
        <taxon>Desulfobacterales</taxon>
        <taxon>Desulfobacteriaceae</taxon>
        <taxon>Desulfobacterium</taxon>
        <taxon>environmental samples</taxon>
    </lineage>
</organism>
<name>E1Y902_9BACT</name>
<accession>E1Y902</accession>
<dbReference type="EMBL" id="FR695864">
    <property type="protein sequence ID" value="CBX27046.1"/>
    <property type="molecule type" value="Genomic_DNA"/>
</dbReference>